<dbReference type="InterPro" id="IPR017581">
    <property type="entry name" value="AtpR-like"/>
</dbReference>
<keyword evidence="3" id="KW-1185">Reference proteome</keyword>
<dbReference type="AlphaFoldDB" id="A0A2T5VBF9"/>
<dbReference type="Proteomes" id="UP000244081">
    <property type="component" value="Unassembled WGS sequence"/>
</dbReference>
<keyword evidence="1" id="KW-0812">Transmembrane</keyword>
<dbReference type="EMBL" id="QAYG01000003">
    <property type="protein sequence ID" value="PTW61084.1"/>
    <property type="molecule type" value="Genomic_DNA"/>
</dbReference>
<feature type="transmembrane region" description="Helical" evidence="1">
    <location>
        <begin position="12"/>
        <end position="35"/>
    </location>
</feature>
<evidence type="ECO:0000313" key="2">
    <source>
        <dbReference type="EMBL" id="PTW61084.1"/>
    </source>
</evidence>
<organism evidence="2 3">
    <name type="scientific">Breoghania corrubedonensis</name>
    <dbReference type="NCBI Taxonomy" id="665038"/>
    <lineage>
        <taxon>Bacteria</taxon>
        <taxon>Pseudomonadati</taxon>
        <taxon>Pseudomonadota</taxon>
        <taxon>Alphaproteobacteria</taxon>
        <taxon>Hyphomicrobiales</taxon>
        <taxon>Stappiaceae</taxon>
        <taxon>Breoghania</taxon>
    </lineage>
</organism>
<evidence type="ECO:0000256" key="1">
    <source>
        <dbReference type="SAM" id="Phobius"/>
    </source>
</evidence>
<dbReference type="RefSeq" id="WP_107989888.1">
    <property type="nucleotide sequence ID" value="NZ_QAYG01000003.1"/>
</dbReference>
<reference evidence="2 3" key="1">
    <citation type="submission" date="2018-04" db="EMBL/GenBank/DDBJ databases">
        <title>Genomic Encyclopedia of Archaeal and Bacterial Type Strains, Phase II (KMG-II): from individual species to whole genera.</title>
        <authorList>
            <person name="Goeker M."/>
        </authorList>
    </citation>
    <scope>NUCLEOTIDE SEQUENCE [LARGE SCALE GENOMIC DNA]</scope>
    <source>
        <strain evidence="2 3">DSM 23382</strain>
    </source>
</reference>
<name>A0A2T5VBF9_9HYPH</name>
<protein>
    <submittedName>
        <fullName evidence="2">F1-F0 ATPase (N-ATPase) AtpR subunit</fullName>
    </submittedName>
</protein>
<comment type="caution">
    <text evidence="2">The sequence shown here is derived from an EMBL/GenBank/DDBJ whole genome shotgun (WGS) entry which is preliminary data.</text>
</comment>
<feature type="transmembrane region" description="Helical" evidence="1">
    <location>
        <begin position="75"/>
        <end position="91"/>
    </location>
</feature>
<sequence>MSPTFAETSFDPATLAALAAFFIFGMALGAGYFFVLKTSATLFAHKAILAAAALTVVRMAVLAACLYFVSRAGALPLLIAALGLLVARQLVMRRFSRSTP</sequence>
<keyword evidence="1" id="KW-0472">Membrane</keyword>
<keyword evidence="1" id="KW-1133">Transmembrane helix</keyword>
<accession>A0A2T5VBF9</accession>
<gene>
    <name evidence="2" type="ORF">C8N35_103266</name>
</gene>
<proteinExistence type="predicted"/>
<dbReference type="Pfam" id="PF12966">
    <property type="entry name" value="AtpR"/>
    <property type="match status" value="1"/>
</dbReference>
<evidence type="ECO:0000313" key="3">
    <source>
        <dbReference type="Proteomes" id="UP000244081"/>
    </source>
</evidence>
<feature type="transmembrane region" description="Helical" evidence="1">
    <location>
        <begin position="47"/>
        <end position="69"/>
    </location>
</feature>